<evidence type="ECO:0000256" key="1">
    <source>
        <dbReference type="SAM" id="Phobius"/>
    </source>
</evidence>
<accession>A0A1H6AFY8</accession>
<feature type="transmembrane region" description="Helical" evidence="1">
    <location>
        <begin position="35"/>
        <end position="58"/>
    </location>
</feature>
<sequence length="227" mass="26586">MSFSILILPLASGYFILTRSYYFKYQQQRLDRQSLLFETVIFAVLILTVGFLLKTFVYDYVIDPFLKSYINQLNPFRSTAYSGTVFFCFMLSILCTYASNLFTNKEEQVYWAIKRIGNEFELLVSRSVKERKLILISLKSDKFYIGWVKEFPIPSVSNYLRIIPAISGIRNDDKQLEFKEHYLHTYAKFILDAKIKAISDLETDVVINIPEVLTISFYDQTIYDGAY</sequence>
<proteinExistence type="predicted"/>
<dbReference type="EMBL" id="FNUT01000008">
    <property type="protein sequence ID" value="SEG47160.1"/>
    <property type="molecule type" value="Genomic_DNA"/>
</dbReference>
<dbReference type="AlphaFoldDB" id="A0A1H6AFY8"/>
<keyword evidence="3" id="KW-1185">Reference proteome</keyword>
<keyword evidence="1" id="KW-0472">Membrane</keyword>
<reference evidence="3" key="1">
    <citation type="submission" date="2016-10" db="EMBL/GenBank/DDBJ databases">
        <authorList>
            <person name="Varghese N."/>
            <person name="Submissions S."/>
        </authorList>
    </citation>
    <scope>NUCLEOTIDE SEQUENCE [LARGE SCALE GENOMIC DNA]</scope>
    <source>
        <strain evidence="3">DSM 22361</strain>
    </source>
</reference>
<name>A0A1H6AFY8_9SPHI</name>
<protein>
    <submittedName>
        <fullName evidence="2">Uncharacterized protein</fullName>
    </submittedName>
</protein>
<dbReference type="Proteomes" id="UP000236731">
    <property type="component" value="Unassembled WGS sequence"/>
</dbReference>
<keyword evidence="1" id="KW-1133">Transmembrane helix</keyword>
<evidence type="ECO:0000313" key="3">
    <source>
        <dbReference type="Proteomes" id="UP000236731"/>
    </source>
</evidence>
<evidence type="ECO:0000313" key="2">
    <source>
        <dbReference type="EMBL" id="SEG47160.1"/>
    </source>
</evidence>
<feature type="transmembrane region" description="Helical" evidence="1">
    <location>
        <begin position="78"/>
        <end position="98"/>
    </location>
</feature>
<gene>
    <name evidence="2" type="ORF">SAMN05421877_108114</name>
</gene>
<keyword evidence="1" id="KW-0812">Transmembrane</keyword>
<feature type="transmembrane region" description="Helical" evidence="1">
    <location>
        <begin position="6"/>
        <end position="23"/>
    </location>
</feature>
<organism evidence="2 3">
    <name type="scientific">Sphingobacterium lactis</name>
    <dbReference type="NCBI Taxonomy" id="797291"/>
    <lineage>
        <taxon>Bacteria</taxon>
        <taxon>Pseudomonadati</taxon>
        <taxon>Bacteroidota</taxon>
        <taxon>Sphingobacteriia</taxon>
        <taxon>Sphingobacteriales</taxon>
        <taxon>Sphingobacteriaceae</taxon>
        <taxon>Sphingobacterium</taxon>
    </lineage>
</organism>